<dbReference type="InterPro" id="IPR029463">
    <property type="entry name" value="Lys_MEP"/>
</dbReference>
<comment type="similarity">
    <text evidence="2">Belongs to the peptidase M35 family.</text>
</comment>
<keyword evidence="4" id="KW-0479">Metal-binding</keyword>
<keyword evidence="7" id="KW-0482">Metalloprotease</keyword>
<evidence type="ECO:0000256" key="2">
    <source>
        <dbReference type="ARBA" id="ARBA00010279"/>
    </source>
</evidence>
<evidence type="ECO:0000256" key="1">
    <source>
        <dbReference type="ARBA" id="ARBA00001947"/>
    </source>
</evidence>
<evidence type="ECO:0000313" key="10">
    <source>
        <dbReference type="Proteomes" id="UP000305067"/>
    </source>
</evidence>
<dbReference type="InterPro" id="IPR050414">
    <property type="entry name" value="Fungal_M35_metalloproteases"/>
</dbReference>
<name>A0A5C3QSN6_9AGAR</name>
<dbReference type="GO" id="GO:0004222">
    <property type="term" value="F:metalloendopeptidase activity"/>
    <property type="evidence" value="ECO:0007669"/>
    <property type="project" value="InterPro"/>
</dbReference>
<keyword evidence="6" id="KW-0862">Zinc</keyword>
<keyword evidence="3" id="KW-0645">Protease</keyword>
<organism evidence="9 10">
    <name type="scientific">Pterulicium gracile</name>
    <dbReference type="NCBI Taxonomy" id="1884261"/>
    <lineage>
        <taxon>Eukaryota</taxon>
        <taxon>Fungi</taxon>
        <taxon>Dikarya</taxon>
        <taxon>Basidiomycota</taxon>
        <taxon>Agaricomycotina</taxon>
        <taxon>Agaricomycetes</taxon>
        <taxon>Agaricomycetidae</taxon>
        <taxon>Agaricales</taxon>
        <taxon>Pleurotineae</taxon>
        <taxon>Pterulaceae</taxon>
        <taxon>Pterulicium</taxon>
    </lineage>
</organism>
<dbReference type="Pfam" id="PF14521">
    <property type="entry name" value="Aspzincin_M35"/>
    <property type="match status" value="1"/>
</dbReference>
<feature type="domain" description="Lysine-specific metallo-endopeptidase" evidence="8">
    <location>
        <begin position="238"/>
        <end position="360"/>
    </location>
</feature>
<evidence type="ECO:0000256" key="7">
    <source>
        <dbReference type="ARBA" id="ARBA00023049"/>
    </source>
</evidence>
<evidence type="ECO:0000256" key="5">
    <source>
        <dbReference type="ARBA" id="ARBA00022801"/>
    </source>
</evidence>
<evidence type="ECO:0000256" key="6">
    <source>
        <dbReference type="ARBA" id="ARBA00022833"/>
    </source>
</evidence>
<evidence type="ECO:0000259" key="8">
    <source>
        <dbReference type="Pfam" id="PF14521"/>
    </source>
</evidence>
<dbReference type="InterPro" id="IPR024079">
    <property type="entry name" value="MetalloPept_cat_dom_sf"/>
</dbReference>
<evidence type="ECO:0000313" key="9">
    <source>
        <dbReference type="EMBL" id="TFL01374.1"/>
    </source>
</evidence>
<dbReference type="PANTHER" id="PTHR37016:SF3">
    <property type="entry name" value="NEUTRAL PROTEASE 2-RELATED"/>
    <property type="match status" value="1"/>
</dbReference>
<accession>A0A5C3QSN6</accession>
<dbReference type="STRING" id="1884261.A0A5C3QSN6"/>
<reference evidence="9 10" key="1">
    <citation type="journal article" date="2019" name="Nat. Ecol. Evol.">
        <title>Megaphylogeny resolves global patterns of mushroom evolution.</title>
        <authorList>
            <person name="Varga T."/>
            <person name="Krizsan K."/>
            <person name="Foldi C."/>
            <person name="Dima B."/>
            <person name="Sanchez-Garcia M."/>
            <person name="Sanchez-Ramirez S."/>
            <person name="Szollosi G.J."/>
            <person name="Szarkandi J.G."/>
            <person name="Papp V."/>
            <person name="Albert L."/>
            <person name="Andreopoulos W."/>
            <person name="Angelini C."/>
            <person name="Antonin V."/>
            <person name="Barry K.W."/>
            <person name="Bougher N.L."/>
            <person name="Buchanan P."/>
            <person name="Buyck B."/>
            <person name="Bense V."/>
            <person name="Catcheside P."/>
            <person name="Chovatia M."/>
            <person name="Cooper J."/>
            <person name="Damon W."/>
            <person name="Desjardin D."/>
            <person name="Finy P."/>
            <person name="Geml J."/>
            <person name="Haridas S."/>
            <person name="Hughes K."/>
            <person name="Justo A."/>
            <person name="Karasinski D."/>
            <person name="Kautmanova I."/>
            <person name="Kiss B."/>
            <person name="Kocsube S."/>
            <person name="Kotiranta H."/>
            <person name="LaButti K.M."/>
            <person name="Lechner B.E."/>
            <person name="Liimatainen K."/>
            <person name="Lipzen A."/>
            <person name="Lukacs Z."/>
            <person name="Mihaltcheva S."/>
            <person name="Morgado L.N."/>
            <person name="Niskanen T."/>
            <person name="Noordeloos M.E."/>
            <person name="Ohm R.A."/>
            <person name="Ortiz-Santana B."/>
            <person name="Ovrebo C."/>
            <person name="Racz N."/>
            <person name="Riley R."/>
            <person name="Savchenko A."/>
            <person name="Shiryaev A."/>
            <person name="Soop K."/>
            <person name="Spirin V."/>
            <person name="Szebenyi C."/>
            <person name="Tomsovsky M."/>
            <person name="Tulloss R.E."/>
            <person name="Uehling J."/>
            <person name="Grigoriev I.V."/>
            <person name="Vagvolgyi C."/>
            <person name="Papp T."/>
            <person name="Martin F.M."/>
            <person name="Miettinen O."/>
            <person name="Hibbett D.S."/>
            <person name="Nagy L.G."/>
        </authorList>
    </citation>
    <scope>NUCLEOTIDE SEQUENCE [LARGE SCALE GENOMIC DNA]</scope>
    <source>
        <strain evidence="9 10">CBS 309.79</strain>
    </source>
</reference>
<dbReference type="PANTHER" id="PTHR37016">
    <property type="match status" value="1"/>
</dbReference>
<dbReference type="CDD" id="cd11008">
    <property type="entry name" value="M35_deuterolysin_like"/>
    <property type="match status" value="1"/>
</dbReference>
<proteinExistence type="inferred from homology"/>
<protein>
    <recommendedName>
        <fullName evidence="8">Lysine-specific metallo-endopeptidase domain-containing protein</fullName>
    </recommendedName>
</protein>
<sequence length="372" mass="40608">MRTYYKSPVQIEPWSPSSTQPVPHPLTMFRSAILLSLTTLALGLSTGDLTVTVNAVSAKVSSIEDIILTAVVSNPTDSDIRVIKLANVLDESSSESFKVSKDGKDVDFTGIYAHADFTNDLNFITIPAGQSVAVNHTVSKLYNFESHGTGTFTFAPWSIFQNDVDQPALQVSADPVSIEVTSDVAQRHLIDIASINSESRASNPNCNDGGKLQTIRDSISFARSLAGGAAQDIRNRPNSNEWNKFFGGNNRDEIWYKFDLIAGDVGNRQVYCNRDDGGGCDRFAAYVWNGHVYMCDNFFSFQGTPDVCRQPIEQINNSKGGVMLHELSHATGGTADHVYGCQAVQGLSAQQKGTCADNYQCMALNVYRIFNC</sequence>
<dbReference type="Gene3D" id="2.60.40.2970">
    <property type="match status" value="1"/>
</dbReference>
<keyword evidence="10" id="KW-1185">Reference proteome</keyword>
<dbReference type="SUPFAM" id="SSF55486">
    <property type="entry name" value="Metalloproteases ('zincins'), catalytic domain"/>
    <property type="match status" value="1"/>
</dbReference>
<evidence type="ECO:0000256" key="4">
    <source>
        <dbReference type="ARBA" id="ARBA00022723"/>
    </source>
</evidence>
<evidence type="ECO:0000256" key="3">
    <source>
        <dbReference type="ARBA" id="ARBA00022670"/>
    </source>
</evidence>
<dbReference type="Gene3D" id="3.40.390.10">
    <property type="entry name" value="Collagenase (Catalytic Domain)"/>
    <property type="match status" value="1"/>
</dbReference>
<gene>
    <name evidence="9" type="ORF">BDV98DRAFT_78977</name>
</gene>
<dbReference type="OrthoDB" id="412874at2759"/>
<dbReference type="AlphaFoldDB" id="A0A5C3QSN6"/>
<dbReference type="EMBL" id="ML178825">
    <property type="protein sequence ID" value="TFL01374.1"/>
    <property type="molecule type" value="Genomic_DNA"/>
</dbReference>
<dbReference type="Proteomes" id="UP000305067">
    <property type="component" value="Unassembled WGS sequence"/>
</dbReference>
<keyword evidence="5" id="KW-0378">Hydrolase</keyword>
<comment type="cofactor">
    <cofactor evidence="1">
        <name>Zn(2+)</name>
        <dbReference type="ChEBI" id="CHEBI:29105"/>
    </cofactor>
</comment>
<dbReference type="GO" id="GO:0006508">
    <property type="term" value="P:proteolysis"/>
    <property type="evidence" value="ECO:0007669"/>
    <property type="project" value="UniProtKB-KW"/>
</dbReference>
<dbReference type="GO" id="GO:0046872">
    <property type="term" value="F:metal ion binding"/>
    <property type="evidence" value="ECO:0007669"/>
    <property type="project" value="UniProtKB-KW"/>
</dbReference>